<proteinExistence type="predicted"/>
<keyword evidence="3" id="KW-1185">Reference proteome</keyword>
<dbReference type="EMBL" id="KN817540">
    <property type="protein sequence ID" value="KJA23825.1"/>
    <property type="molecule type" value="Genomic_DNA"/>
</dbReference>
<evidence type="ECO:0000313" key="3">
    <source>
        <dbReference type="Proteomes" id="UP000054270"/>
    </source>
</evidence>
<dbReference type="AlphaFoldDB" id="A0A0D2PWF9"/>
<protein>
    <submittedName>
        <fullName evidence="2">Uncharacterized protein</fullName>
    </submittedName>
</protein>
<sequence>MGASVREFHKRDGVSCPFFPRMVRANDRVVMNLPHAFNSRGADDDNTPPSHHARLPATKLSLASQAACAGIAAPPSPVNCRCRLCPAHGVTRRRVTHAVRRQRVVRPRHPARQQRRSTKGSPRRPLPERSLPPPRYHIASTSCDARAAAVLFCSLPPIYRRPALHPRLDRRRHRSTQRNPTTLATAATLRSACATTRRPTTRLSTTWPLEADIRPPNTTPHRNLALSCCRIDAVGGVSAFSATPGQATC</sequence>
<feature type="compositionally biased region" description="Basic residues" evidence="1">
    <location>
        <begin position="94"/>
        <end position="122"/>
    </location>
</feature>
<feature type="region of interest" description="Disordered" evidence="1">
    <location>
        <begin position="94"/>
        <end position="138"/>
    </location>
</feature>
<reference evidence="3" key="1">
    <citation type="submission" date="2014-04" db="EMBL/GenBank/DDBJ databases">
        <title>Evolutionary Origins and Diversification of the Mycorrhizal Mutualists.</title>
        <authorList>
            <consortium name="DOE Joint Genome Institute"/>
            <consortium name="Mycorrhizal Genomics Consortium"/>
            <person name="Kohler A."/>
            <person name="Kuo A."/>
            <person name="Nagy L.G."/>
            <person name="Floudas D."/>
            <person name="Copeland A."/>
            <person name="Barry K.W."/>
            <person name="Cichocki N."/>
            <person name="Veneault-Fourrey C."/>
            <person name="LaButti K."/>
            <person name="Lindquist E.A."/>
            <person name="Lipzen A."/>
            <person name="Lundell T."/>
            <person name="Morin E."/>
            <person name="Murat C."/>
            <person name="Riley R."/>
            <person name="Ohm R."/>
            <person name="Sun H."/>
            <person name="Tunlid A."/>
            <person name="Henrissat B."/>
            <person name="Grigoriev I.V."/>
            <person name="Hibbett D.S."/>
            <person name="Martin F."/>
        </authorList>
    </citation>
    <scope>NUCLEOTIDE SEQUENCE [LARGE SCALE GENOMIC DNA]</scope>
    <source>
        <strain evidence="3">FD-334 SS-4</strain>
    </source>
</reference>
<accession>A0A0D2PWF9</accession>
<organism evidence="2 3">
    <name type="scientific">Hypholoma sublateritium (strain FD-334 SS-4)</name>
    <dbReference type="NCBI Taxonomy" id="945553"/>
    <lineage>
        <taxon>Eukaryota</taxon>
        <taxon>Fungi</taxon>
        <taxon>Dikarya</taxon>
        <taxon>Basidiomycota</taxon>
        <taxon>Agaricomycotina</taxon>
        <taxon>Agaricomycetes</taxon>
        <taxon>Agaricomycetidae</taxon>
        <taxon>Agaricales</taxon>
        <taxon>Agaricineae</taxon>
        <taxon>Strophariaceae</taxon>
        <taxon>Hypholoma</taxon>
    </lineage>
</organism>
<evidence type="ECO:0000256" key="1">
    <source>
        <dbReference type="SAM" id="MobiDB-lite"/>
    </source>
</evidence>
<dbReference type="Proteomes" id="UP000054270">
    <property type="component" value="Unassembled WGS sequence"/>
</dbReference>
<name>A0A0D2PWF9_HYPSF</name>
<evidence type="ECO:0000313" key="2">
    <source>
        <dbReference type="EMBL" id="KJA23825.1"/>
    </source>
</evidence>
<gene>
    <name evidence="2" type="ORF">HYPSUDRAFT_558024</name>
</gene>